<evidence type="ECO:0000256" key="7">
    <source>
        <dbReference type="ARBA" id="ARBA00047550"/>
    </source>
</evidence>
<dbReference type="AlphaFoldDB" id="A0A087S360"/>
<dbReference type="InterPro" id="IPR011549">
    <property type="entry name" value="RibD_C"/>
</dbReference>
<dbReference type="GO" id="GO:0009231">
    <property type="term" value="P:riboflavin biosynthetic process"/>
    <property type="evidence" value="ECO:0007669"/>
    <property type="project" value="UniProtKB-UniPathway"/>
</dbReference>
<evidence type="ECO:0000256" key="9">
    <source>
        <dbReference type="NCBIfam" id="TIGR01508"/>
    </source>
</evidence>
<dbReference type="UniPathway" id="UPA00275"/>
<evidence type="ECO:0000256" key="5">
    <source>
        <dbReference type="ARBA" id="ARBA00022857"/>
    </source>
</evidence>
<dbReference type="Gene3D" id="3.40.430.10">
    <property type="entry name" value="Dihydrofolate Reductase, subunit A"/>
    <property type="match status" value="1"/>
</dbReference>
<name>A0A087S360_9ARCH</name>
<dbReference type="PANTHER" id="PTHR38011">
    <property type="entry name" value="DIHYDROFOLATE REDUCTASE FAMILY PROTEIN (AFU_ORTHOLOGUE AFUA_8G06820)"/>
    <property type="match status" value="1"/>
</dbReference>
<evidence type="ECO:0000313" key="11">
    <source>
        <dbReference type="EMBL" id="KFM20164.1"/>
    </source>
</evidence>
<dbReference type="GO" id="GO:0050661">
    <property type="term" value="F:NADP binding"/>
    <property type="evidence" value="ECO:0007669"/>
    <property type="project" value="InterPro"/>
</dbReference>
<evidence type="ECO:0000256" key="2">
    <source>
        <dbReference type="ARBA" id="ARBA00009723"/>
    </source>
</evidence>
<dbReference type="EMBL" id="JOSZ01000002">
    <property type="protein sequence ID" value="KFM20164.1"/>
    <property type="molecule type" value="Genomic_DNA"/>
</dbReference>
<comment type="catalytic activity">
    <reaction evidence="7">
        <text>2,5-diamino-6-(1-D-ribitylamino)pyrimidin-4(3H)-one 5'-phosphate + NAD(+) = 2,5-diamino-6-(1-D-ribosylamino)pyrimidin-4(3H)-one 5'-phosphate + NADH + H(+)</text>
        <dbReference type="Rhea" id="RHEA:27274"/>
        <dbReference type="ChEBI" id="CHEBI:15378"/>
        <dbReference type="ChEBI" id="CHEBI:57540"/>
        <dbReference type="ChEBI" id="CHEBI:57945"/>
        <dbReference type="ChEBI" id="CHEBI:58890"/>
        <dbReference type="ChEBI" id="CHEBI:59545"/>
        <dbReference type="EC" id="1.1.1.302"/>
    </reaction>
</comment>
<reference evidence="11 12" key="1">
    <citation type="submission" date="2014-06" db="EMBL/GenBank/DDBJ databases">
        <authorList>
            <person name="Ngugi D.K."/>
            <person name="Blom J."/>
            <person name="Alam I."/>
            <person name="Rashid M."/>
            <person name="Baalawi W."/>
            <person name="Zhang G."/>
            <person name="Hikmawan T."/>
            <person name="Guan Y."/>
            <person name="Antunes A."/>
            <person name="Siam R."/>
            <person name="El-Dorry H."/>
            <person name="Bajic V."/>
            <person name="Stingl U."/>
        </authorList>
    </citation>
    <scope>NUCLEOTIDE SEQUENCE [LARGE SCALE GENOMIC DNA]</scope>
    <source>
        <strain evidence="11">SCGC AAA799-P11</strain>
    </source>
</reference>
<evidence type="ECO:0000313" key="12">
    <source>
        <dbReference type="Proteomes" id="UP000029387"/>
    </source>
</evidence>
<dbReference type="InterPro" id="IPR024072">
    <property type="entry name" value="DHFR-like_dom_sf"/>
</dbReference>
<dbReference type="PANTHER" id="PTHR38011:SF7">
    <property type="entry name" value="2,5-DIAMINO-6-RIBOSYLAMINO-4(3H)-PYRIMIDINONE 5'-PHOSPHATE REDUCTASE"/>
    <property type="match status" value="1"/>
</dbReference>
<keyword evidence="12" id="KW-1185">Reference proteome</keyword>
<evidence type="ECO:0000256" key="1">
    <source>
        <dbReference type="ARBA" id="ARBA00005104"/>
    </source>
</evidence>
<evidence type="ECO:0000256" key="8">
    <source>
        <dbReference type="ARBA" id="ARBA00049020"/>
    </source>
</evidence>
<comment type="catalytic activity">
    <reaction evidence="8">
        <text>2,5-diamino-6-(1-D-ribitylamino)pyrimidin-4(3H)-one 5'-phosphate + NADP(+) = 2,5-diamino-6-(1-D-ribosylamino)pyrimidin-4(3H)-one 5'-phosphate + NADPH + H(+)</text>
        <dbReference type="Rhea" id="RHEA:27278"/>
        <dbReference type="ChEBI" id="CHEBI:15378"/>
        <dbReference type="ChEBI" id="CHEBI:57783"/>
        <dbReference type="ChEBI" id="CHEBI:58349"/>
        <dbReference type="ChEBI" id="CHEBI:58890"/>
        <dbReference type="ChEBI" id="CHEBI:59545"/>
        <dbReference type="EC" id="1.1.1.302"/>
    </reaction>
</comment>
<evidence type="ECO:0000259" key="10">
    <source>
        <dbReference type="Pfam" id="PF01872"/>
    </source>
</evidence>
<dbReference type="EC" id="1.1.1.302" evidence="9"/>
<dbReference type="Pfam" id="PF01872">
    <property type="entry name" value="RibD_C"/>
    <property type="match status" value="1"/>
</dbReference>
<feature type="domain" description="Bacterial bifunctional deaminase-reductase C-terminal" evidence="10">
    <location>
        <begin position="6"/>
        <end position="213"/>
    </location>
</feature>
<dbReference type="Proteomes" id="UP000029387">
    <property type="component" value="Unassembled WGS sequence"/>
</dbReference>
<comment type="similarity">
    <text evidence="2">Belongs to the HTP reductase family.</text>
</comment>
<dbReference type="InterPro" id="IPR050765">
    <property type="entry name" value="Riboflavin_Biosynth_HTPR"/>
</dbReference>
<proteinExistence type="inferred from homology"/>
<comment type="subunit">
    <text evidence="3">Homodimer.</text>
</comment>
<keyword evidence="6 11" id="KW-0560">Oxidoreductase</keyword>
<dbReference type="GO" id="GO:0008703">
    <property type="term" value="F:5-amino-6-(5-phosphoribosylamino)uracil reductase activity"/>
    <property type="evidence" value="ECO:0007669"/>
    <property type="project" value="InterPro"/>
</dbReference>
<accession>A0A087S360</accession>
<dbReference type="SUPFAM" id="SSF53597">
    <property type="entry name" value="Dihydrofolate reductase-like"/>
    <property type="match status" value="1"/>
</dbReference>
<evidence type="ECO:0000256" key="4">
    <source>
        <dbReference type="ARBA" id="ARBA00022619"/>
    </source>
</evidence>
<gene>
    <name evidence="11" type="ORF">AAA799P11_00240</name>
</gene>
<keyword evidence="4" id="KW-0686">Riboflavin biosynthesis</keyword>
<sequence>MEKSRPHVILSGAISVDGKIATKTNDSKLSSKKDIQRLHKLRSSVDAILVGKNTVSRDDPLLTVRYVKGKNPVRIILDSKGTISKTSKILKSSNKIPTIIAVSKKITKKNLEKLQKFPVEIISVGNDSVNLKLLLKKISKKKIKTLLVEGGGTVNWEFVKQELFDELIVTISPFLIGGEDSISYLRGTGFSKISNSPNLRLKSVKRLKNHIILHYEKL</sequence>
<comment type="pathway">
    <text evidence="1">Cofactor biosynthesis; riboflavin biosynthesis.</text>
</comment>
<comment type="caution">
    <text evidence="11">The sequence shown here is derived from an EMBL/GenBank/DDBJ whole genome shotgun (WGS) entry which is preliminary data.</text>
</comment>
<dbReference type="PATRIC" id="fig|1502295.3.peg.234"/>
<organism evidence="11 12">
    <name type="scientific">Marine Group I thaumarchaeote SCGC AAA799-P11</name>
    <dbReference type="NCBI Taxonomy" id="1502295"/>
    <lineage>
        <taxon>Archaea</taxon>
        <taxon>Nitrososphaerota</taxon>
        <taxon>Marine Group I</taxon>
    </lineage>
</organism>
<keyword evidence="5" id="KW-0521">NADP</keyword>
<evidence type="ECO:0000256" key="6">
    <source>
        <dbReference type="ARBA" id="ARBA00023002"/>
    </source>
</evidence>
<evidence type="ECO:0000256" key="3">
    <source>
        <dbReference type="ARBA" id="ARBA00011738"/>
    </source>
</evidence>
<dbReference type="InterPro" id="IPR002734">
    <property type="entry name" value="RibDG_C"/>
</dbReference>
<dbReference type="NCBIfam" id="TIGR00227">
    <property type="entry name" value="ribD_Cterm"/>
    <property type="match status" value="1"/>
</dbReference>
<protein>
    <recommendedName>
        <fullName evidence="9">2,5-diamino-6-(ribosylamino)-4(3H)-pyrimidinone 5'-phosphate reductase</fullName>
        <ecNumber evidence="9">1.1.1.302</ecNumber>
    </recommendedName>
</protein>
<dbReference type="InterPro" id="IPR006401">
    <property type="entry name" value="Rib_reduct_arc"/>
</dbReference>
<dbReference type="NCBIfam" id="TIGR01508">
    <property type="entry name" value="rib_reduct_arch"/>
    <property type="match status" value="1"/>
</dbReference>